<dbReference type="Pfam" id="PF00400">
    <property type="entry name" value="WD40"/>
    <property type="match status" value="2"/>
</dbReference>
<dbReference type="Gene3D" id="2.130.10.10">
    <property type="entry name" value="YVTN repeat-like/Quinoprotein amine dehydrogenase"/>
    <property type="match status" value="2"/>
</dbReference>
<evidence type="ECO:0000256" key="1">
    <source>
        <dbReference type="ARBA" id="ARBA00022574"/>
    </source>
</evidence>
<feature type="domain" description="F-box" evidence="4">
    <location>
        <begin position="9"/>
        <end position="56"/>
    </location>
</feature>
<dbReference type="Pfam" id="PF12937">
    <property type="entry name" value="F-box-like"/>
    <property type="match status" value="1"/>
</dbReference>
<proteinExistence type="predicted"/>
<dbReference type="InterPro" id="IPR019775">
    <property type="entry name" value="WD40_repeat_CS"/>
</dbReference>
<keyword evidence="2" id="KW-0677">Repeat</keyword>
<dbReference type="GO" id="GO:0005737">
    <property type="term" value="C:cytoplasm"/>
    <property type="evidence" value="ECO:0007669"/>
    <property type="project" value="TreeGrafter"/>
</dbReference>
<dbReference type="InterPro" id="IPR001680">
    <property type="entry name" value="WD40_rpt"/>
</dbReference>
<evidence type="ECO:0000256" key="2">
    <source>
        <dbReference type="ARBA" id="ARBA00022737"/>
    </source>
</evidence>
<dbReference type="PROSITE" id="PS00678">
    <property type="entry name" value="WD_REPEATS_1"/>
    <property type="match status" value="1"/>
</dbReference>
<dbReference type="SMART" id="SM00320">
    <property type="entry name" value="WD40"/>
    <property type="match status" value="5"/>
</dbReference>
<dbReference type="PANTHER" id="PTHR19849">
    <property type="entry name" value="PHOSPHOLIPASE A-2-ACTIVATING PROTEIN"/>
    <property type="match status" value="1"/>
</dbReference>
<dbReference type="SUPFAM" id="SSF50978">
    <property type="entry name" value="WD40 repeat-like"/>
    <property type="match status" value="1"/>
</dbReference>
<dbReference type="PROSITE" id="PS50181">
    <property type="entry name" value="FBOX"/>
    <property type="match status" value="1"/>
</dbReference>
<dbReference type="GO" id="GO:0005634">
    <property type="term" value="C:nucleus"/>
    <property type="evidence" value="ECO:0007669"/>
    <property type="project" value="TreeGrafter"/>
</dbReference>
<dbReference type="Gene3D" id="1.20.1280.50">
    <property type="match status" value="1"/>
</dbReference>
<dbReference type="GO" id="GO:0043161">
    <property type="term" value="P:proteasome-mediated ubiquitin-dependent protein catabolic process"/>
    <property type="evidence" value="ECO:0007669"/>
    <property type="project" value="TreeGrafter"/>
</dbReference>
<dbReference type="PROSITE" id="PS50082">
    <property type="entry name" value="WD_REPEATS_2"/>
    <property type="match status" value="1"/>
</dbReference>
<dbReference type="InterPro" id="IPR015943">
    <property type="entry name" value="WD40/YVTN_repeat-like_dom_sf"/>
</dbReference>
<evidence type="ECO:0000313" key="6">
    <source>
        <dbReference type="WBParaSite" id="HCON_00046790-00001"/>
    </source>
</evidence>
<dbReference type="InterPro" id="IPR036322">
    <property type="entry name" value="WD40_repeat_dom_sf"/>
</dbReference>
<dbReference type="OrthoDB" id="2305498at2759"/>
<feature type="repeat" description="WD" evidence="3">
    <location>
        <begin position="104"/>
        <end position="149"/>
    </location>
</feature>
<dbReference type="InterPro" id="IPR036047">
    <property type="entry name" value="F-box-like_dom_sf"/>
</dbReference>
<reference evidence="6" key="1">
    <citation type="submission" date="2020-12" db="UniProtKB">
        <authorList>
            <consortium name="WormBaseParasite"/>
        </authorList>
    </citation>
    <scope>IDENTIFICATION</scope>
    <source>
        <strain evidence="6">MHco3</strain>
    </source>
</reference>
<sequence>MKTVKDDEQGMLLQLPSELLLLIFGYVRGRHLVRHVRLVCRKFHCLLTNQQWWLTRIYKLSSHQIRLSDCETKGEGFDAARSFVAVEEEVLRWGRWSPNRNFTATGHIATVDALRLFPHRSSGNRFCLSGGRDRAIKLWNISDLEESHQTAESKPCFDLQNAHEGWIWCLDQSASKPDEFLSCSWDCTVKLWQITPTHISPIECTKLGSAGMCLGNSPNGLAACSTFGKKVFIIDTKNGLAPVLNYAHHKGAVLTLAMQDNIVYSCGEDRRIVMVDIRNSSRPVSGLWSMDYVRSVCFRNNHLVCGTHLGTISVLDPLTLNICSRFQVSNGVRQVIHSGGAILEISRDRTFKAFTVGVRSSVLAELSFDCDPCRFDYRDGDLAIGAGDGSILLWTNNSSLYNG</sequence>
<evidence type="ECO:0000256" key="3">
    <source>
        <dbReference type="PROSITE-ProRule" id="PRU00221"/>
    </source>
</evidence>
<dbReference type="GO" id="GO:0043130">
    <property type="term" value="F:ubiquitin binding"/>
    <property type="evidence" value="ECO:0007669"/>
    <property type="project" value="TreeGrafter"/>
</dbReference>
<accession>A0A7I4Y4E4</accession>
<keyword evidence="5" id="KW-1185">Reference proteome</keyword>
<dbReference type="InterPro" id="IPR001810">
    <property type="entry name" value="F-box_dom"/>
</dbReference>
<dbReference type="SUPFAM" id="SSF81383">
    <property type="entry name" value="F-box domain"/>
    <property type="match status" value="1"/>
</dbReference>
<evidence type="ECO:0000259" key="4">
    <source>
        <dbReference type="PROSITE" id="PS50181"/>
    </source>
</evidence>
<name>A0A7I4Y4E4_HAECO</name>
<evidence type="ECO:0000313" key="5">
    <source>
        <dbReference type="Proteomes" id="UP000025227"/>
    </source>
</evidence>
<dbReference type="OMA" id="WAGDNGG"/>
<organism evidence="5 6">
    <name type="scientific">Haemonchus contortus</name>
    <name type="common">Barber pole worm</name>
    <dbReference type="NCBI Taxonomy" id="6289"/>
    <lineage>
        <taxon>Eukaryota</taxon>
        <taxon>Metazoa</taxon>
        <taxon>Ecdysozoa</taxon>
        <taxon>Nematoda</taxon>
        <taxon>Chromadorea</taxon>
        <taxon>Rhabditida</taxon>
        <taxon>Rhabditina</taxon>
        <taxon>Rhabditomorpha</taxon>
        <taxon>Strongyloidea</taxon>
        <taxon>Trichostrongylidae</taxon>
        <taxon>Haemonchus</taxon>
    </lineage>
</organism>
<protein>
    <submittedName>
        <fullName evidence="6">F-box domain-containing protein</fullName>
    </submittedName>
</protein>
<dbReference type="GO" id="GO:0010992">
    <property type="term" value="P:ubiquitin recycling"/>
    <property type="evidence" value="ECO:0007669"/>
    <property type="project" value="TreeGrafter"/>
</dbReference>
<keyword evidence="1 3" id="KW-0853">WD repeat</keyword>
<dbReference type="WBParaSite" id="HCON_00046790-00001">
    <property type="protein sequence ID" value="HCON_00046790-00001"/>
    <property type="gene ID" value="HCON_00046790"/>
</dbReference>
<dbReference type="PANTHER" id="PTHR19849:SF1">
    <property type="entry name" value="F-BOX_WD REPEAT-CONTAINING PROTEIN 7"/>
    <property type="match status" value="1"/>
</dbReference>
<dbReference type="Proteomes" id="UP000025227">
    <property type="component" value="Unplaced"/>
</dbReference>
<dbReference type="AlphaFoldDB" id="A0A7I4Y4E4"/>